<feature type="transmembrane region" description="Helical" evidence="2">
    <location>
        <begin position="299"/>
        <end position="322"/>
    </location>
</feature>
<keyword evidence="2" id="KW-0472">Membrane</keyword>
<dbReference type="AlphaFoldDB" id="A0A4R0R7U4"/>
<feature type="transmembrane region" description="Helical" evidence="2">
    <location>
        <begin position="265"/>
        <end position="287"/>
    </location>
</feature>
<evidence type="ECO:0000256" key="1">
    <source>
        <dbReference type="SAM" id="MobiDB-lite"/>
    </source>
</evidence>
<evidence type="ECO:0000313" key="4">
    <source>
        <dbReference type="Proteomes" id="UP000292702"/>
    </source>
</evidence>
<feature type="transmembrane region" description="Helical" evidence="2">
    <location>
        <begin position="150"/>
        <end position="169"/>
    </location>
</feature>
<dbReference type="EMBL" id="RWJN01000498">
    <property type="protein sequence ID" value="TCD61155.1"/>
    <property type="molecule type" value="Genomic_DNA"/>
</dbReference>
<gene>
    <name evidence="3" type="ORF">EIP91_008835</name>
</gene>
<evidence type="ECO:0000256" key="2">
    <source>
        <dbReference type="SAM" id="Phobius"/>
    </source>
</evidence>
<dbReference type="STRING" id="92696.A0A4R0R7U4"/>
<proteinExistence type="predicted"/>
<feature type="region of interest" description="Disordered" evidence="1">
    <location>
        <begin position="1"/>
        <end position="30"/>
    </location>
</feature>
<sequence>MASTTRPTYPDPPEKPQLTARTSQFSTHEEHVTRPFRFFHPTRATFFPHAEDPGTGGVASQWNARASRKNRFTPDPFHIRHHAGDEARSKTVQVEQRLRHPHSQLKVHLTWDISFWIAVIFVLGSAAWIVNGFILFDPLVNEGGDHTDAASWWAFVGGTLFELGSYLMLVEALNTGHDELFGPALWGLVSSTSLDSNGSKDTLNEKDRVKFRWIGLGSPRDLGYLACSIQMFAATIFWVSTITGIPGVIPNLATSPPVAIADVFYWTPQVIGGCGFIVASLLLMLEVQKKWWLPNLTSIGWHVGFWNLVGALGFAMCGALGYGSLGSTKVEYQSVLSTFWGSFAFEIGSVIQLWETLWREVPEDGTAEKS</sequence>
<organism evidence="3 4">
    <name type="scientific">Steccherinum ochraceum</name>
    <dbReference type="NCBI Taxonomy" id="92696"/>
    <lineage>
        <taxon>Eukaryota</taxon>
        <taxon>Fungi</taxon>
        <taxon>Dikarya</taxon>
        <taxon>Basidiomycota</taxon>
        <taxon>Agaricomycotina</taxon>
        <taxon>Agaricomycetes</taxon>
        <taxon>Polyporales</taxon>
        <taxon>Steccherinaceae</taxon>
        <taxon>Steccherinum</taxon>
    </lineage>
</organism>
<feature type="transmembrane region" description="Helical" evidence="2">
    <location>
        <begin position="222"/>
        <end position="245"/>
    </location>
</feature>
<feature type="transmembrane region" description="Helical" evidence="2">
    <location>
        <begin position="109"/>
        <end position="130"/>
    </location>
</feature>
<keyword evidence="2" id="KW-0812">Transmembrane</keyword>
<name>A0A4R0R7U4_9APHY</name>
<keyword evidence="4" id="KW-1185">Reference proteome</keyword>
<reference evidence="3 4" key="1">
    <citation type="submission" date="2018-11" db="EMBL/GenBank/DDBJ databases">
        <title>Genome assembly of Steccherinum ochraceum LE-BIN_3174, the white-rot fungus of the Steccherinaceae family (The Residual Polyporoid clade, Polyporales, Basidiomycota).</title>
        <authorList>
            <person name="Fedorova T.V."/>
            <person name="Glazunova O.A."/>
            <person name="Landesman E.O."/>
            <person name="Moiseenko K.V."/>
            <person name="Psurtseva N.V."/>
            <person name="Savinova O.S."/>
            <person name="Shakhova N.V."/>
            <person name="Tyazhelova T.V."/>
            <person name="Vasina D.V."/>
        </authorList>
    </citation>
    <scope>NUCLEOTIDE SEQUENCE [LARGE SCALE GENOMIC DNA]</scope>
    <source>
        <strain evidence="3 4">LE-BIN_3174</strain>
    </source>
</reference>
<evidence type="ECO:0000313" key="3">
    <source>
        <dbReference type="EMBL" id="TCD61155.1"/>
    </source>
</evidence>
<protein>
    <recommendedName>
        <fullName evidence="5">Integral membrane protein</fullName>
    </recommendedName>
</protein>
<dbReference type="OrthoDB" id="2603at2759"/>
<accession>A0A4R0R7U4</accession>
<dbReference type="Proteomes" id="UP000292702">
    <property type="component" value="Unassembled WGS sequence"/>
</dbReference>
<comment type="caution">
    <text evidence="3">The sequence shown here is derived from an EMBL/GenBank/DDBJ whole genome shotgun (WGS) entry which is preliminary data.</text>
</comment>
<keyword evidence="2" id="KW-1133">Transmembrane helix</keyword>
<evidence type="ECO:0008006" key="5">
    <source>
        <dbReference type="Google" id="ProtNLM"/>
    </source>
</evidence>